<proteinExistence type="predicted"/>
<accession>A0ACB8TI41</accession>
<dbReference type="EMBL" id="MU277188">
    <property type="protein sequence ID" value="KAI0068055.1"/>
    <property type="molecule type" value="Genomic_DNA"/>
</dbReference>
<sequence length="977" mass="107337">MSHRRDIDNAPSSSLQGLHKQLVNDSFAFLTRSAISLALSVDSMEQPPTSPDQFIVSLPSSSQRIAIPRSSHTFQEAAGSSSAKGKGIARPADIPARVADDAQLDIFSMSYDEDHAPLTPDNNVRQSSDQMFDEMDQDIPFVNKGKGKDLPPSLPPLTFSPTHFDYDEIYQSPTLSTSEPGPSSFGSIYTIATGRDPGPIDTPLEPRPREIIPVLTRMPSRRRSLSNLSTHSTRSLTASISRIKVKFGSPKSAGGLARRLFMKDGDGRRPPSSPSSAPSSPMPGATLRETEGVDFDLGGTGGCFAPWRRDSKFRSRENGPYPNLNIDGVIGEGAPIYFPIYQDARAEWRGKGRSNSDPLPLPHAFDVIPPSTADVFTPLPSPTPRNTFDTQLPRELRLRIFGCLVQIHEVDHARREREGRWTAIKASKHRWVGRDQGVRELVRLSRVCKTWLALVFDGQLWSQLDLKSFPKVPASQIMQIADSAGPFIRAIDFVGHGHLQSSTLENLSTRLALARDVVRGISITRLTSVNLQGCSSLSTFSLHYLLRRCPELLTLNVKGLGAVTNETCELLHEYCPHIVSLDMSRCRNLTGAGIRTLASFTMKDGHLLDITELRLSGMKGITDSVMDALGKAAPYLEVLDLSHCRDLHNSSLDAFVSCPDDYPESQSVLLSAREAGRDPNHGGRYRRRVTRLRHLSLSSCLLLTDIACAHLAHAMPRLEFLELAGIGGDIKDDGLVLLLETLPNLRKLDLEDATDITDAVLEAITPPPPTEDPGRGPHPGPVPGHALEHVVVSYAVQLSNEAFLALIRSCPRLRVLEADSTRMSGVVVKEFTARAKEREMLDASVIAVDCRSVGEGTVKELSGSTRPRLGWRAYEARRLAYLDGRDDEILGVGQDECDPRRVVLKTFYSWQTVDAVAAARQKRRKNRREANGSGSSGVDDFMTGRSRWWSPGGRRSPGANSPSLLDMNNDRDGCIIM</sequence>
<evidence type="ECO:0000313" key="1">
    <source>
        <dbReference type="EMBL" id="KAI0068055.1"/>
    </source>
</evidence>
<protein>
    <submittedName>
        <fullName evidence="1">RNI-like protein</fullName>
    </submittedName>
</protein>
<comment type="caution">
    <text evidence="1">The sequence shown here is derived from an EMBL/GenBank/DDBJ whole genome shotgun (WGS) entry which is preliminary data.</text>
</comment>
<keyword evidence="2" id="KW-1185">Reference proteome</keyword>
<gene>
    <name evidence="1" type="ORF">BV25DRAFT_1911085</name>
</gene>
<evidence type="ECO:0000313" key="2">
    <source>
        <dbReference type="Proteomes" id="UP000814140"/>
    </source>
</evidence>
<dbReference type="Proteomes" id="UP000814140">
    <property type="component" value="Unassembled WGS sequence"/>
</dbReference>
<name>A0ACB8TI41_9AGAM</name>
<reference evidence="1" key="1">
    <citation type="submission" date="2021-03" db="EMBL/GenBank/DDBJ databases">
        <authorList>
            <consortium name="DOE Joint Genome Institute"/>
            <person name="Ahrendt S."/>
            <person name="Looney B.P."/>
            <person name="Miyauchi S."/>
            <person name="Morin E."/>
            <person name="Drula E."/>
            <person name="Courty P.E."/>
            <person name="Chicoki N."/>
            <person name="Fauchery L."/>
            <person name="Kohler A."/>
            <person name="Kuo A."/>
            <person name="Labutti K."/>
            <person name="Pangilinan J."/>
            <person name="Lipzen A."/>
            <person name="Riley R."/>
            <person name="Andreopoulos W."/>
            <person name="He G."/>
            <person name="Johnson J."/>
            <person name="Barry K.W."/>
            <person name="Grigoriev I.V."/>
            <person name="Nagy L."/>
            <person name="Hibbett D."/>
            <person name="Henrissat B."/>
            <person name="Matheny P.B."/>
            <person name="Labbe J."/>
            <person name="Martin F."/>
        </authorList>
    </citation>
    <scope>NUCLEOTIDE SEQUENCE</scope>
    <source>
        <strain evidence="1">HHB10654</strain>
    </source>
</reference>
<organism evidence="1 2">
    <name type="scientific">Artomyces pyxidatus</name>
    <dbReference type="NCBI Taxonomy" id="48021"/>
    <lineage>
        <taxon>Eukaryota</taxon>
        <taxon>Fungi</taxon>
        <taxon>Dikarya</taxon>
        <taxon>Basidiomycota</taxon>
        <taxon>Agaricomycotina</taxon>
        <taxon>Agaricomycetes</taxon>
        <taxon>Russulales</taxon>
        <taxon>Auriscalpiaceae</taxon>
        <taxon>Artomyces</taxon>
    </lineage>
</organism>
<reference evidence="1" key="2">
    <citation type="journal article" date="2022" name="New Phytol.">
        <title>Evolutionary transition to the ectomycorrhizal habit in the genomes of a hyperdiverse lineage of mushroom-forming fungi.</title>
        <authorList>
            <person name="Looney B."/>
            <person name="Miyauchi S."/>
            <person name="Morin E."/>
            <person name="Drula E."/>
            <person name="Courty P.E."/>
            <person name="Kohler A."/>
            <person name="Kuo A."/>
            <person name="LaButti K."/>
            <person name="Pangilinan J."/>
            <person name="Lipzen A."/>
            <person name="Riley R."/>
            <person name="Andreopoulos W."/>
            <person name="He G."/>
            <person name="Johnson J."/>
            <person name="Nolan M."/>
            <person name="Tritt A."/>
            <person name="Barry K.W."/>
            <person name="Grigoriev I.V."/>
            <person name="Nagy L.G."/>
            <person name="Hibbett D."/>
            <person name="Henrissat B."/>
            <person name="Matheny P.B."/>
            <person name="Labbe J."/>
            <person name="Martin F.M."/>
        </authorList>
    </citation>
    <scope>NUCLEOTIDE SEQUENCE</scope>
    <source>
        <strain evidence="1">HHB10654</strain>
    </source>
</reference>